<dbReference type="Pfam" id="PF20233">
    <property type="entry name" value="DUF6590"/>
    <property type="match status" value="1"/>
</dbReference>
<evidence type="ECO:0000259" key="1">
    <source>
        <dbReference type="Pfam" id="PF20233"/>
    </source>
</evidence>
<dbReference type="OrthoDB" id="3438983at2759"/>
<dbReference type="Proteomes" id="UP000178912">
    <property type="component" value="Unassembled WGS sequence"/>
</dbReference>
<proteinExistence type="predicted"/>
<evidence type="ECO:0000313" key="3">
    <source>
        <dbReference type="Proteomes" id="UP000178912"/>
    </source>
</evidence>
<evidence type="ECO:0000313" key="2">
    <source>
        <dbReference type="EMBL" id="CZT02399.1"/>
    </source>
</evidence>
<organism evidence="2 3">
    <name type="scientific">Rhynchosporium agropyri</name>
    <dbReference type="NCBI Taxonomy" id="914238"/>
    <lineage>
        <taxon>Eukaryota</taxon>
        <taxon>Fungi</taxon>
        <taxon>Dikarya</taxon>
        <taxon>Ascomycota</taxon>
        <taxon>Pezizomycotina</taxon>
        <taxon>Leotiomycetes</taxon>
        <taxon>Helotiales</taxon>
        <taxon>Ploettnerulaceae</taxon>
        <taxon>Rhynchosporium</taxon>
    </lineage>
</organism>
<sequence length="277" mass="30737">MSTNRWSSLFGDNYTMPGDEPDAIDEIEEEEVPSLTEEPVIAAPEIATARLQRSSSDGDWRLTGGPLQTVGIEWNRRATAPVGMITQYTQRGQRKPNTFYDLGTVISAYHHLAGNPLPINKEQTLNEFLSPDGQWIQSKVRKFVVIERSIGHCLVLPIFTYSNRGLAARKGVAQEYIGVFDSESAGPHRSDSSNGFVLVTRAPEYRNVPKGSFHYQSLSAYAHLTAPIVHEYNISVIHEGTVVGEELRKLLAAYKNAQVDNPPRGFGQLGRGGGRWR</sequence>
<dbReference type="InterPro" id="IPR046497">
    <property type="entry name" value="DUF6590"/>
</dbReference>
<feature type="domain" description="DUF6590" evidence="1">
    <location>
        <begin position="98"/>
        <end position="251"/>
    </location>
</feature>
<name>A0A1E1KW48_9HELO</name>
<protein>
    <recommendedName>
        <fullName evidence="1">DUF6590 domain-containing protein</fullName>
    </recommendedName>
</protein>
<dbReference type="EMBL" id="FJUX01000056">
    <property type="protein sequence ID" value="CZT02399.1"/>
    <property type="molecule type" value="Genomic_DNA"/>
</dbReference>
<reference evidence="3" key="1">
    <citation type="submission" date="2016-03" db="EMBL/GenBank/DDBJ databases">
        <authorList>
            <person name="Guldener U."/>
        </authorList>
    </citation>
    <scope>NUCLEOTIDE SEQUENCE [LARGE SCALE GENOMIC DNA]</scope>
    <source>
        <strain evidence="3">04CH-RAC-A.6.1</strain>
    </source>
</reference>
<gene>
    <name evidence="2" type="ORF">RAG0_09586</name>
</gene>
<accession>A0A1E1KW48</accession>
<keyword evidence="3" id="KW-1185">Reference proteome</keyword>
<dbReference type="AlphaFoldDB" id="A0A1E1KW48"/>